<dbReference type="GO" id="GO:0005829">
    <property type="term" value="C:cytosol"/>
    <property type="evidence" value="ECO:0007669"/>
    <property type="project" value="TreeGrafter"/>
</dbReference>
<dbReference type="EMBL" id="JACEIQ010000012">
    <property type="protein sequence ID" value="MBA4495132.1"/>
    <property type="molecule type" value="Genomic_DNA"/>
</dbReference>
<keyword evidence="1" id="KW-0238">DNA-binding</keyword>
<sequence>MDKEARQEFGARLRRARKNKKLTIRELAGKTGLAEATLSCYENGTRIPDLQNLANIADVLDVPTDFLISNNQEEIKNLKTLLESGELTYDGVELKGTDLIQLKGFLEFIIRNKLK</sequence>
<dbReference type="SUPFAM" id="SSF47413">
    <property type="entry name" value="lambda repressor-like DNA-binding domains"/>
    <property type="match status" value="1"/>
</dbReference>
<dbReference type="SMART" id="SM00530">
    <property type="entry name" value="HTH_XRE"/>
    <property type="match status" value="1"/>
</dbReference>
<dbReference type="GO" id="GO:0003700">
    <property type="term" value="F:DNA-binding transcription factor activity"/>
    <property type="evidence" value="ECO:0007669"/>
    <property type="project" value="TreeGrafter"/>
</dbReference>
<dbReference type="PANTHER" id="PTHR46797:SF1">
    <property type="entry name" value="METHYLPHOSPHONATE SYNTHASE"/>
    <property type="match status" value="1"/>
</dbReference>
<dbReference type="Pfam" id="PF01381">
    <property type="entry name" value="HTH_3"/>
    <property type="match status" value="1"/>
</dbReference>
<dbReference type="Gene3D" id="1.10.260.40">
    <property type="entry name" value="lambda repressor-like DNA-binding domains"/>
    <property type="match status" value="1"/>
</dbReference>
<accession>A0A7W1WS83</accession>
<dbReference type="PANTHER" id="PTHR46797">
    <property type="entry name" value="HTH-TYPE TRANSCRIPTIONAL REGULATOR"/>
    <property type="match status" value="1"/>
</dbReference>
<dbReference type="Proteomes" id="UP000535491">
    <property type="component" value="Unassembled WGS sequence"/>
</dbReference>
<comment type="caution">
    <text evidence="3">The sequence shown here is derived from an EMBL/GenBank/DDBJ whole genome shotgun (WGS) entry which is preliminary data.</text>
</comment>
<keyword evidence="4" id="KW-1185">Reference proteome</keyword>
<evidence type="ECO:0000313" key="4">
    <source>
        <dbReference type="Proteomes" id="UP000535491"/>
    </source>
</evidence>
<dbReference type="CDD" id="cd00093">
    <property type="entry name" value="HTH_XRE"/>
    <property type="match status" value="1"/>
</dbReference>
<gene>
    <name evidence="3" type="ORF">H1191_12520</name>
</gene>
<feature type="domain" description="HTH cro/C1-type" evidence="2">
    <location>
        <begin position="13"/>
        <end position="67"/>
    </location>
</feature>
<dbReference type="InterPro" id="IPR010982">
    <property type="entry name" value="Lambda_DNA-bd_dom_sf"/>
</dbReference>
<dbReference type="RefSeq" id="WP_181752374.1">
    <property type="nucleotide sequence ID" value="NZ_JACEIQ010000012.1"/>
</dbReference>
<proteinExistence type="predicted"/>
<dbReference type="GO" id="GO:0003677">
    <property type="term" value="F:DNA binding"/>
    <property type="evidence" value="ECO:0007669"/>
    <property type="project" value="UniProtKB-KW"/>
</dbReference>
<name>A0A7W1WS83_9BACL</name>
<evidence type="ECO:0000256" key="1">
    <source>
        <dbReference type="ARBA" id="ARBA00023125"/>
    </source>
</evidence>
<protein>
    <submittedName>
        <fullName evidence="3">Helix-turn-helix transcriptional regulator</fullName>
    </submittedName>
</protein>
<dbReference type="InterPro" id="IPR050807">
    <property type="entry name" value="TransReg_Diox_bact_type"/>
</dbReference>
<reference evidence="3 4" key="1">
    <citation type="submission" date="2020-07" db="EMBL/GenBank/DDBJ databases">
        <authorList>
            <person name="Feng H."/>
        </authorList>
    </citation>
    <scope>NUCLEOTIDE SEQUENCE [LARGE SCALE GENOMIC DNA]</scope>
    <source>
        <strain evidence="4">s-10</strain>
    </source>
</reference>
<dbReference type="PROSITE" id="PS50943">
    <property type="entry name" value="HTH_CROC1"/>
    <property type="match status" value="1"/>
</dbReference>
<evidence type="ECO:0000313" key="3">
    <source>
        <dbReference type="EMBL" id="MBA4495132.1"/>
    </source>
</evidence>
<dbReference type="AlphaFoldDB" id="A0A7W1WS83"/>
<dbReference type="InterPro" id="IPR001387">
    <property type="entry name" value="Cro/C1-type_HTH"/>
</dbReference>
<organism evidence="3 4">
    <name type="scientific">Paenactinomyces guangxiensis</name>
    <dbReference type="NCBI Taxonomy" id="1490290"/>
    <lineage>
        <taxon>Bacteria</taxon>
        <taxon>Bacillati</taxon>
        <taxon>Bacillota</taxon>
        <taxon>Bacilli</taxon>
        <taxon>Bacillales</taxon>
        <taxon>Thermoactinomycetaceae</taxon>
        <taxon>Paenactinomyces</taxon>
    </lineage>
</organism>
<evidence type="ECO:0000259" key="2">
    <source>
        <dbReference type="PROSITE" id="PS50943"/>
    </source>
</evidence>